<dbReference type="AlphaFoldDB" id="A0A0E0A6E8"/>
<evidence type="ECO:0000313" key="2">
    <source>
        <dbReference type="Proteomes" id="UP000026961"/>
    </source>
</evidence>
<dbReference type="Proteomes" id="UP000026961">
    <property type="component" value="Chromosome 6"/>
</dbReference>
<protein>
    <submittedName>
        <fullName evidence="1">Uncharacterized protein</fullName>
    </submittedName>
</protein>
<reference evidence="1" key="2">
    <citation type="submission" date="2018-05" db="EMBL/GenBank/DDBJ databases">
        <title>OgluRS3 (Oryza glumaepatula Reference Sequence Version 3).</title>
        <authorList>
            <person name="Zhang J."/>
            <person name="Kudrna D."/>
            <person name="Lee S."/>
            <person name="Talag J."/>
            <person name="Welchert J."/>
            <person name="Wing R.A."/>
        </authorList>
    </citation>
    <scope>NUCLEOTIDE SEQUENCE [LARGE SCALE GENOMIC DNA]</scope>
</reference>
<organism evidence="1">
    <name type="scientific">Oryza glumipatula</name>
    <dbReference type="NCBI Taxonomy" id="40148"/>
    <lineage>
        <taxon>Eukaryota</taxon>
        <taxon>Viridiplantae</taxon>
        <taxon>Streptophyta</taxon>
        <taxon>Embryophyta</taxon>
        <taxon>Tracheophyta</taxon>
        <taxon>Spermatophyta</taxon>
        <taxon>Magnoliopsida</taxon>
        <taxon>Liliopsida</taxon>
        <taxon>Poales</taxon>
        <taxon>Poaceae</taxon>
        <taxon>BOP clade</taxon>
        <taxon>Oryzoideae</taxon>
        <taxon>Oryzeae</taxon>
        <taxon>Oryzinae</taxon>
        <taxon>Oryza</taxon>
    </lineage>
</organism>
<dbReference type="EnsemblPlants" id="OGLUM06G06880.3">
    <property type="protein sequence ID" value="OGLUM06G06880.3"/>
    <property type="gene ID" value="OGLUM06G06880"/>
</dbReference>
<proteinExistence type="predicted"/>
<name>A0A0E0A6E8_9ORYZ</name>
<accession>A0A0E0A6E8</accession>
<reference evidence="1" key="1">
    <citation type="submission" date="2015-04" db="UniProtKB">
        <authorList>
            <consortium name="EnsemblPlants"/>
        </authorList>
    </citation>
    <scope>IDENTIFICATION</scope>
</reference>
<keyword evidence="2" id="KW-1185">Reference proteome</keyword>
<dbReference type="Gramene" id="OGLUM06G06880.3">
    <property type="protein sequence ID" value="OGLUM06G06880.3"/>
    <property type="gene ID" value="OGLUM06G06880"/>
</dbReference>
<dbReference type="HOGENOM" id="CLU_3432152_0_0_1"/>
<sequence length="17" mass="1937">MLTKVQESPLSESNSWT</sequence>
<evidence type="ECO:0000313" key="1">
    <source>
        <dbReference type="EnsemblPlants" id="OGLUM06G06880.3"/>
    </source>
</evidence>